<keyword evidence="2" id="KW-0812">Transmembrane</keyword>
<feature type="region of interest" description="Disordered" evidence="1">
    <location>
        <begin position="175"/>
        <end position="205"/>
    </location>
</feature>
<dbReference type="GO" id="GO:0002244">
    <property type="term" value="P:hematopoietic progenitor cell differentiation"/>
    <property type="evidence" value="ECO:0007669"/>
    <property type="project" value="TreeGrafter"/>
</dbReference>
<evidence type="ECO:0000256" key="2">
    <source>
        <dbReference type="SAM" id="Phobius"/>
    </source>
</evidence>
<keyword evidence="2" id="KW-0472">Membrane</keyword>
<accession>A0A6P8GIH3</accession>
<dbReference type="Proteomes" id="UP000515152">
    <property type="component" value="Chromosome 1"/>
</dbReference>
<feature type="region of interest" description="Disordered" evidence="1">
    <location>
        <begin position="140"/>
        <end position="159"/>
    </location>
</feature>
<dbReference type="InterPro" id="IPR015384">
    <property type="entry name" value="TACI_Cys-rich-dom"/>
</dbReference>
<dbReference type="GO" id="GO:0005886">
    <property type="term" value="C:plasma membrane"/>
    <property type="evidence" value="ECO:0007669"/>
    <property type="project" value="InterPro"/>
</dbReference>
<dbReference type="RefSeq" id="XP_031434685.1">
    <property type="nucleotide sequence ID" value="XM_031578825.2"/>
</dbReference>
<feature type="transmembrane region" description="Helical" evidence="2">
    <location>
        <begin position="105"/>
        <end position="129"/>
    </location>
</feature>
<gene>
    <name evidence="5" type="primary">LOC116223162</name>
</gene>
<keyword evidence="5" id="KW-0675">Receptor</keyword>
<protein>
    <submittedName>
        <fullName evidence="5">Tumor necrosis factor receptor superfamily member 13B</fullName>
    </submittedName>
</protein>
<reference evidence="5" key="1">
    <citation type="submission" date="2025-08" db="UniProtKB">
        <authorList>
            <consortium name="RefSeq"/>
        </authorList>
    </citation>
    <scope>IDENTIFICATION</scope>
</reference>
<dbReference type="GO" id="GO:0001782">
    <property type="term" value="P:B cell homeostasis"/>
    <property type="evidence" value="ECO:0007669"/>
    <property type="project" value="TreeGrafter"/>
</dbReference>
<proteinExistence type="predicted"/>
<name>A0A6P8GIH3_CLUHA</name>
<dbReference type="GO" id="GO:0030889">
    <property type="term" value="P:negative regulation of B cell proliferation"/>
    <property type="evidence" value="ECO:0007669"/>
    <property type="project" value="TreeGrafter"/>
</dbReference>
<feature type="region of interest" description="Disordered" evidence="1">
    <location>
        <begin position="229"/>
        <end position="251"/>
    </location>
</feature>
<dbReference type="KEGG" id="char:116223162"/>
<organism evidence="4 5">
    <name type="scientific">Clupea harengus</name>
    <name type="common">Atlantic herring</name>
    <dbReference type="NCBI Taxonomy" id="7950"/>
    <lineage>
        <taxon>Eukaryota</taxon>
        <taxon>Metazoa</taxon>
        <taxon>Chordata</taxon>
        <taxon>Craniata</taxon>
        <taxon>Vertebrata</taxon>
        <taxon>Euteleostomi</taxon>
        <taxon>Actinopterygii</taxon>
        <taxon>Neopterygii</taxon>
        <taxon>Teleostei</taxon>
        <taxon>Clupei</taxon>
        <taxon>Clupeiformes</taxon>
        <taxon>Clupeoidei</taxon>
        <taxon>Clupeidae</taxon>
        <taxon>Clupea</taxon>
    </lineage>
</organism>
<dbReference type="Gene3D" id="4.10.1290.10">
    <property type="entry name" value="Tumor necrosis factor receptor superfamily"/>
    <property type="match status" value="2"/>
</dbReference>
<dbReference type="PANTHER" id="PTHR15511:SF2">
    <property type="entry name" value="TUMOR NECROSIS FACTOR RECEPTOR SUPERFAMILY MEMBER 13B"/>
    <property type="match status" value="1"/>
</dbReference>
<dbReference type="OrthoDB" id="9934669at2759"/>
<evidence type="ECO:0000256" key="1">
    <source>
        <dbReference type="SAM" id="MobiDB-lite"/>
    </source>
</evidence>
<dbReference type="SUPFAM" id="SSF57586">
    <property type="entry name" value="TNF receptor-like"/>
    <property type="match status" value="2"/>
</dbReference>
<keyword evidence="4" id="KW-1185">Reference proteome</keyword>
<sequence length="251" mass="27994">MSRSCREGEFWDGLVRKCMPCEMVCQQAHVPARCTDYCVSSRCRATADHFYDQLLKKCLSCALVCGTHPRECVTQCHAQTPIVSDLLRPAVVAAVPVWSSRGSSVLVFSLLGVCVLLLLACSICLALLLHRRHSATRGQQRAQQQLTHQRKQKGQDVEGQKWHWATETCVHCFPRSEEGTPTPHRLADSQNPPTPHRLAGSQNPTPNGRLLQQDNCCYANGLSHRQQCESMSEKQRNSPLHIICSPAQDSL</sequence>
<evidence type="ECO:0000313" key="5">
    <source>
        <dbReference type="RefSeq" id="XP_031434685.1"/>
    </source>
</evidence>
<keyword evidence="2" id="KW-1133">Transmembrane helix</keyword>
<dbReference type="InterPro" id="IPR001368">
    <property type="entry name" value="TNFR/NGFR_Cys_rich_reg"/>
</dbReference>
<dbReference type="GeneID" id="116223162"/>
<dbReference type="Pfam" id="PF09305">
    <property type="entry name" value="TACI-CRD2"/>
    <property type="match status" value="2"/>
</dbReference>
<evidence type="ECO:0000313" key="4">
    <source>
        <dbReference type="Proteomes" id="UP000515152"/>
    </source>
</evidence>
<evidence type="ECO:0000259" key="3">
    <source>
        <dbReference type="PROSITE" id="PS00652"/>
    </source>
</evidence>
<feature type="domain" description="TNFR-Cys" evidence="3">
    <location>
        <begin position="5"/>
        <end position="43"/>
    </location>
</feature>
<dbReference type="PANTHER" id="PTHR15511">
    <property type="entry name" value="TUMOR NECROSIS FACTOR RECEPTOR SUPERFAMILY MEMBER 13B"/>
    <property type="match status" value="1"/>
</dbReference>
<dbReference type="AlphaFoldDB" id="A0A6P8GIH3"/>
<dbReference type="PROSITE" id="PS00652">
    <property type="entry name" value="TNFR_NGFR_1"/>
    <property type="match status" value="1"/>
</dbReference>
<dbReference type="InterPro" id="IPR022317">
    <property type="entry name" value="TNFR_13B"/>
</dbReference>